<dbReference type="InterPro" id="IPR017937">
    <property type="entry name" value="Thioredoxin_CS"/>
</dbReference>
<evidence type="ECO:0000256" key="3">
    <source>
        <dbReference type="ARBA" id="ARBA00023284"/>
    </source>
</evidence>
<dbReference type="EMBL" id="FNQJ01000002">
    <property type="protein sequence ID" value="SDZ86107.1"/>
    <property type="molecule type" value="Genomic_DNA"/>
</dbReference>
<keyword evidence="4" id="KW-0812">Transmembrane</keyword>
<reference evidence="7" key="1">
    <citation type="submission" date="2016-10" db="EMBL/GenBank/DDBJ databases">
        <authorList>
            <person name="Varghese N."/>
            <person name="Submissions S."/>
        </authorList>
    </citation>
    <scope>NUCLEOTIDE SEQUENCE [LARGE SCALE GENOMIC DNA]</scope>
    <source>
        <strain evidence="7">DSM 25157</strain>
    </source>
</reference>
<evidence type="ECO:0000256" key="1">
    <source>
        <dbReference type="ARBA" id="ARBA00004196"/>
    </source>
</evidence>
<keyword evidence="6" id="KW-0413">Isomerase</keyword>
<keyword evidence="7" id="KW-1185">Reference proteome</keyword>
<dbReference type="Proteomes" id="UP000199002">
    <property type="component" value="Unassembled WGS sequence"/>
</dbReference>
<evidence type="ECO:0000313" key="7">
    <source>
        <dbReference type="Proteomes" id="UP000199002"/>
    </source>
</evidence>
<feature type="domain" description="Thioredoxin" evidence="5">
    <location>
        <begin position="52"/>
        <end position="193"/>
    </location>
</feature>
<evidence type="ECO:0000259" key="5">
    <source>
        <dbReference type="PROSITE" id="PS51352"/>
    </source>
</evidence>
<keyword evidence="3" id="KW-0676">Redox-active center</keyword>
<dbReference type="InterPro" id="IPR006311">
    <property type="entry name" value="TAT_signal"/>
</dbReference>
<dbReference type="Gene3D" id="3.40.30.10">
    <property type="entry name" value="Glutaredoxin"/>
    <property type="match status" value="1"/>
</dbReference>
<dbReference type="InterPro" id="IPR013766">
    <property type="entry name" value="Thioredoxin_domain"/>
</dbReference>
<dbReference type="PROSITE" id="PS00194">
    <property type="entry name" value="THIOREDOXIN_1"/>
    <property type="match status" value="1"/>
</dbReference>
<dbReference type="InterPro" id="IPR050553">
    <property type="entry name" value="Thioredoxin_ResA/DsbE_sf"/>
</dbReference>
<dbReference type="RefSeq" id="WP_092696951.1">
    <property type="nucleotide sequence ID" value="NZ_CAXIQL010000054.1"/>
</dbReference>
<gene>
    <name evidence="6" type="ORF">SAMN05421875_102256</name>
</gene>
<keyword evidence="2" id="KW-0201">Cytochrome c-type biogenesis</keyword>
<dbReference type="AlphaFoldDB" id="A0A1H3WG40"/>
<dbReference type="SUPFAM" id="SSF52833">
    <property type="entry name" value="Thioredoxin-like"/>
    <property type="match status" value="1"/>
</dbReference>
<protein>
    <submittedName>
        <fullName evidence="6">Thiol-disulfide isomerase or thioredoxin</fullName>
    </submittedName>
</protein>
<organism evidence="6 7">
    <name type="scientific">Acidovorax soli</name>
    <dbReference type="NCBI Taxonomy" id="592050"/>
    <lineage>
        <taxon>Bacteria</taxon>
        <taxon>Pseudomonadati</taxon>
        <taxon>Pseudomonadota</taxon>
        <taxon>Betaproteobacteria</taxon>
        <taxon>Burkholderiales</taxon>
        <taxon>Comamonadaceae</taxon>
        <taxon>Acidovorax</taxon>
    </lineage>
</organism>
<name>A0A1H3WG40_9BURK</name>
<sequence length="193" mass="20786">MTAPVTESSATGEPARGAAPVNRRRALYAGVAAAAAVGGAGLAWWRLQPHAMEAGAEQVLWTQAFDTPEGTRLAMQAFAGKPLLLNFWATWCPPCVDELPMLNTFYRDNKEKGWQVVGLAIDQPSSVRKFLTRLPLDFPVGLAGLGGSELGRSLGNLTGGLPFTVVFSPEGRVLHRKMGQVTPQDLQTWVAMR</sequence>
<dbReference type="STRING" id="592050.SAMN05421875_102256"/>
<dbReference type="PROSITE" id="PS51318">
    <property type="entry name" value="TAT"/>
    <property type="match status" value="1"/>
</dbReference>
<dbReference type="GO" id="GO:0017004">
    <property type="term" value="P:cytochrome complex assembly"/>
    <property type="evidence" value="ECO:0007669"/>
    <property type="project" value="UniProtKB-KW"/>
</dbReference>
<dbReference type="Pfam" id="PF08534">
    <property type="entry name" value="Redoxin"/>
    <property type="match status" value="1"/>
</dbReference>
<dbReference type="GO" id="GO:0030313">
    <property type="term" value="C:cell envelope"/>
    <property type="evidence" value="ECO:0007669"/>
    <property type="project" value="UniProtKB-SubCell"/>
</dbReference>
<evidence type="ECO:0000313" key="6">
    <source>
        <dbReference type="EMBL" id="SDZ86107.1"/>
    </source>
</evidence>
<comment type="subcellular location">
    <subcellularLocation>
        <location evidence="1">Cell envelope</location>
    </subcellularLocation>
</comment>
<dbReference type="GO" id="GO:0016853">
    <property type="term" value="F:isomerase activity"/>
    <property type="evidence" value="ECO:0007669"/>
    <property type="project" value="UniProtKB-KW"/>
</dbReference>
<dbReference type="GO" id="GO:0015036">
    <property type="term" value="F:disulfide oxidoreductase activity"/>
    <property type="evidence" value="ECO:0007669"/>
    <property type="project" value="UniProtKB-ARBA"/>
</dbReference>
<dbReference type="PANTHER" id="PTHR42852:SF17">
    <property type="entry name" value="THIOREDOXIN-LIKE PROTEIN HI_1115"/>
    <property type="match status" value="1"/>
</dbReference>
<evidence type="ECO:0000256" key="2">
    <source>
        <dbReference type="ARBA" id="ARBA00022748"/>
    </source>
</evidence>
<dbReference type="InterPro" id="IPR036249">
    <property type="entry name" value="Thioredoxin-like_sf"/>
</dbReference>
<dbReference type="PROSITE" id="PS51352">
    <property type="entry name" value="THIOREDOXIN_2"/>
    <property type="match status" value="1"/>
</dbReference>
<dbReference type="GeneID" id="34234045"/>
<proteinExistence type="predicted"/>
<keyword evidence="4" id="KW-1133">Transmembrane helix</keyword>
<dbReference type="InterPro" id="IPR013740">
    <property type="entry name" value="Redoxin"/>
</dbReference>
<dbReference type="CDD" id="cd02966">
    <property type="entry name" value="TlpA_like_family"/>
    <property type="match status" value="1"/>
</dbReference>
<keyword evidence="4" id="KW-0472">Membrane</keyword>
<evidence type="ECO:0000256" key="4">
    <source>
        <dbReference type="SAM" id="Phobius"/>
    </source>
</evidence>
<feature type="transmembrane region" description="Helical" evidence="4">
    <location>
        <begin position="26"/>
        <end position="45"/>
    </location>
</feature>
<accession>A0A1H3WG40</accession>
<dbReference type="PANTHER" id="PTHR42852">
    <property type="entry name" value="THIOL:DISULFIDE INTERCHANGE PROTEIN DSBE"/>
    <property type="match status" value="1"/>
</dbReference>